<feature type="binding site" evidence="6">
    <location>
        <begin position="62"/>
        <end position="65"/>
    </location>
    <ligand>
        <name>NADP(+)</name>
        <dbReference type="ChEBI" id="CHEBI:58349"/>
    </ligand>
</feature>
<keyword evidence="2 4" id="KW-0521">NADP</keyword>
<dbReference type="SUPFAM" id="SSF48179">
    <property type="entry name" value="6-phosphogluconate dehydrogenase C-terminal domain-like"/>
    <property type="match status" value="1"/>
</dbReference>
<keyword evidence="4" id="KW-0028">Amino-acid biosynthesis</keyword>
<evidence type="ECO:0000256" key="1">
    <source>
        <dbReference type="ARBA" id="ARBA00005525"/>
    </source>
</evidence>
<dbReference type="Gene3D" id="1.10.3730.10">
    <property type="entry name" value="ProC C-terminal domain-like"/>
    <property type="match status" value="1"/>
</dbReference>
<evidence type="ECO:0000259" key="8">
    <source>
        <dbReference type="Pfam" id="PF14748"/>
    </source>
</evidence>
<dbReference type="InterPro" id="IPR000304">
    <property type="entry name" value="Pyrroline-COOH_reductase"/>
</dbReference>
<dbReference type="GO" id="GO:0005737">
    <property type="term" value="C:cytoplasm"/>
    <property type="evidence" value="ECO:0007669"/>
    <property type="project" value="UniProtKB-SubCell"/>
</dbReference>
<dbReference type="Pfam" id="PF03807">
    <property type="entry name" value="F420_oxidored"/>
    <property type="match status" value="1"/>
</dbReference>
<feature type="binding site" evidence="6">
    <location>
        <begin position="6"/>
        <end position="11"/>
    </location>
    <ligand>
        <name>NADP(+)</name>
        <dbReference type="ChEBI" id="CHEBI:58349"/>
    </ligand>
</feature>
<dbReference type="AlphaFoldDB" id="A0AAX3BA45"/>
<dbReference type="InterPro" id="IPR008927">
    <property type="entry name" value="6-PGluconate_DH-like_C_sf"/>
</dbReference>
<accession>A0AAX3BA45</accession>
<dbReference type="PANTHER" id="PTHR11645">
    <property type="entry name" value="PYRROLINE-5-CARBOXYLATE REDUCTASE"/>
    <property type="match status" value="1"/>
</dbReference>
<dbReference type="EMBL" id="CP073355">
    <property type="protein sequence ID" value="URA09115.1"/>
    <property type="molecule type" value="Genomic_DNA"/>
</dbReference>
<dbReference type="InterPro" id="IPR029036">
    <property type="entry name" value="P5CR_dimer"/>
</dbReference>
<dbReference type="KEGG" id="taqu:KDW03_06295"/>
<comment type="catalytic activity">
    <reaction evidence="4">
        <text>L-proline + NADP(+) = (S)-1-pyrroline-5-carboxylate + NADPH + 2 H(+)</text>
        <dbReference type="Rhea" id="RHEA:14109"/>
        <dbReference type="ChEBI" id="CHEBI:15378"/>
        <dbReference type="ChEBI" id="CHEBI:17388"/>
        <dbReference type="ChEBI" id="CHEBI:57783"/>
        <dbReference type="ChEBI" id="CHEBI:58349"/>
        <dbReference type="ChEBI" id="CHEBI:60039"/>
        <dbReference type="EC" id="1.5.1.2"/>
    </reaction>
</comment>
<evidence type="ECO:0000256" key="6">
    <source>
        <dbReference type="PIRSR" id="PIRSR000193-1"/>
    </source>
</evidence>
<dbReference type="FunFam" id="1.10.3730.10:FF:000001">
    <property type="entry name" value="Pyrroline-5-carboxylate reductase"/>
    <property type="match status" value="1"/>
</dbReference>
<feature type="domain" description="Pyrroline-5-carboxylate reductase catalytic N-terminal" evidence="7">
    <location>
        <begin position="3"/>
        <end position="92"/>
    </location>
</feature>
<dbReference type="Pfam" id="PF14748">
    <property type="entry name" value="P5CR_dimer"/>
    <property type="match status" value="1"/>
</dbReference>
<keyword evidence="10" id="KW-1185">Reference proteome</keyword>
<dbReference type="EC" id="1.5.1.2" evidence="4 5"/>
<dbReference type="Proteomes" id="UP001056539">
    <property type="component" value="Chromosome"/>
</dbReference>
<evidence type="ECO:0000256" key="2">
    <source>
        <dbReference type="ARBA" id="ARBA00022857"/>
    </source>
</evidence>
<reference evidence="9" key="2">
    <citation type="submission" date="2022-06" db="EMBL/GenBank/DDBJ databases">
        <title>Thermospira aquatica gen. nov., sp. nov.</title>
        <authorList>
            <person name="Ben Ali Gam Z."/>
            <person name="Labat M."/>
        </authorList>
    </citation>
    <scope>NUCLEOTIDE SEQUENCE</scope>
    <source>
        <strain evidence="9">F1F22</strain>
    </source>
</reference>
<dbReference type="GO" id="GO:0055129">
    <property type="term" value="P:L-proline biosynthetic process"/>
    <property type="evidence" value="ECO:0007669"/>
    <property type="project" value="UniProtKB-UniRule"/>
</dbReference>
<dbReference type="PIRSF" id="PIRSF000193">
    <property type="entry name" value="Pyrrol-5-carb_rd"/>
    <property type="match status" value="1"/>
</dbReference>
<evidence type="ECO:0000313" key="9">
    <source>
        <dbReference type="EMBL" id="URA09115.1"/>
    </source>
</evidence>
<comment type="pathway">
    <text evidence="4">Amino-acid biosynthesis; L-proline biosynthesis; L-proline from L-glutamate 5-semialdehyde: step 1/1.</text>
</comment>
<dbReference type="Gene3D" id="3.40.50.720">
    <property type="entry name" value="NAD(P)-binding Rossmann-like Domain"/>
    <property type="match status" value="1"/>
</dbReference>
<proteinExistence type="inferred from homology"/>
<dbReference type="SUPFAM" id="SSF51735">
    <property type="entry name" value="NAD(P)-binding Rossmann-fold domains"/>
    <property type="match status" value="1"/>
</dbReference>
<dbReference type="PANTHER" id="PTHR11645:SF0">
    <property type="entry name" value="PYRROLINE-5-CARBOXYLATE REDUCTASE 3"/>
    <property type="match status" value="1"/>
</dbReference>
<keyword evidence="3 4" id="KW-0560">Oxidoreductase</keyword>
<comment type="similarity">
    <text evidence="1 4">Belongs to the pyrroline-5-carboxylate reductase family.</text>
</comment>
<protein>
    <recommendedName>
        <fullName evidence="4 5">Pyrroline-5-carboxylate reductase</fullName>
        <shortName evidence="4">P5C reductase</shortName>
        <shortName evidence="4">P5CR</shortName>
        <ecNumber evidence="4 5">1.5.1.2</ecNumber>
    </recommendedName>
    <alternativeName>
        <fullName evidence="4">PCA reductase</fullName>
    </alternativeName>
</protein>
<dbReference type="GO" id="GO:0004735">
    <property type="term" value="F:pyrroline-5-carboxylate reductase activity"/>
    <property type="evidence" value="ECO:0007669"/>
    <property type="project" value="UniProtKB-UniRule"/>
</dbReference>
<reference evidence="9" key="1">
    <citation type="submission" date="2021-04" db="EMBL/GenBank/DDBJ databases">
        <authorList>
            <person name="Postec A."/>
        </authorList>
    </citation>
    <scope>NUCLEOTIDE SEQUENCE</scope>
    <source>
        <strain evidence="9">F1F22</strain>
    </source>
</reference>
<evidence type="ECO:0000313" key="10">
    <source>
        <dbReference type="Proteomes" id="UP001056539"/>
    </source>
</evidence>
<comment type="function">
    <text evidence="4">Catalyzes the reduction of 1-pyrroline-5-carboxylate (PCA) to L-proline.</text>
</comment>
<feature type="domain" description="Pyrroline-5-carboxylate reductase dimerisation" evidence="8">
    <location>
        <begin position="154"/>
        <end position="261"/>
    </location>
</feature>
<evidence type="ECO:0000256" key="4">
    <source>
        <dbReference type="HAMAP-Rule" id="MF_01925"/>
    </source>
</evidence>
<comment type="subcellular location">
    <subcellularLocation>
        <location evidence="4">Cytoplasm</location>
    </subcellularLocation>
</comment>
<dbReference type="InterPro" id="IPR036291">
    <property type="entry name" value="NAD(P)-bd_dom_sf"/>
</dbReference>
<organism evidence="9 10">
    <name type="scientific">Thermospira aquatica</name>
    <dbReference type="NCBI Taxonomy" id="2828656"/>
    <lineage>
        <taxon>Bacteria</taxon>
        <taxon>Pseudomonadati</taxon>
        <taxon>Spirochaetota</taxon>
        <taxon>Spirochaetia</taxon>
        <taxon>Brevinematales</taxon>
        <taxon>Thermospiraceae</taxon>
        <taxon>Thermospira</taxon>
    </lineage>
</organism>
<gene>
    <name evidence="4 9" type="primary">proC</name>
    <name evidence="9" type="ORF">KDW03_06295</name>
</gene>
<dbReference type="InterPro" id="IPR028939">
    <property type="entry name" value="P5C_Rdtase_cat_N"/>
</dbReference>
<comment type="catalytic activity">
    <reaction evidence="4">
        <text>L-proline + NAD(+) = (S)-1-pyrroline-5-carboxylate + NADH + 2 H(+)</text>
        <dbReference type="Rhea" id="RHEA:14105"/>
        <dbReference type="ChEBI" id="CHEBI:15378"/>
        <dbReference type="ChEBI" id="CHEBI:17388"/>
        <dbReference type="ChEBI" id="CHEBI:57540"/>
        <dbReference type="ChEBI" id="CHEBI:57945"/>
        <dbReference type="ChEBI" id="CHEBI:60039"/>
        <dbReference type="EC" id="1.5.1.2"/>
    </reaction>
</comment>
<name>A0AAX3BA45_9SPIR</name>
<sequence length="264" mass="28404">MTLGVIGYGNMGQAIVRGVSRKKLFQEIVVFDVIADKIRRLPGGTREGSLDDVLKADLVLLAIKPQDVAGFLEKEKEKLAHRHLPLISIVAGLPVAFYRQWLTCPLARVIPNTPAQVGESASVVYFDGDFSEEHKEKIKQIFLSLGLVEVVAKEELLHAVTGLSGSGPAYVFLFLSALADGGVMEGLPRDIAKRLAIQTVLGSAKLALQALSEDKSFEDLKDMVMSPGGTTARGVYALENAGFRAAVMQAVSDATKRSRELGGK</sequence>
<evidence type="ECO:0000256" key="3">
    <source>
        <dbReference type="ARBA" id="ARBA00023002"/>
    </source>
</evidence>
<dbReference type="RefSeq" id="WP_271434242.1">
    <property type="nucleotide sequence ID" value="NZ_CP073355.1"/>
</dbReference>
<keyword evidence="4" id="KW-0641">Proline biosynthesis</keyword>
<evidence type="ECO:0000259" key="7">
    <source>
        <dbReference type="Pfam" id="PF03807"/>
    </source>
</evidence>
<dbReference type="NCBIfam" id="TIGR00112">
    <property type="entry name" value="proC"/>
    <property type="match status" value="1"/>
</dbReference>
<keyword evidence="4" id="KW-0963">Cytoplasm</keyword>
<evidence type="ECO:0000256" key="5">
    <source>
        <dbReference type="NCBIfam" id="TIGR00112"/>
    </source>
</evidence>
<dbReference type="HAMAP" id="MF_01925">
    <property type="entry name" value="P5C_reductase"/>
    <property type="match status" value="1"/>
</dbReference>